<sequence>MSLKLCIWILLQIIMHYGYNDKTVEEKTIDKILSNAINEARQNIDELKQYYDESVLSQNVMEQIQIPFKIWNLRASTQLNAQKLSHAALLSIAATKKLKNGGIKLNNNLPIILKYINEYCPLDEIKCTNSKYRTIDGTCNNIIHSNWGANGMPMQRIIEPFYANGIDELRTSIIDKSELPNVLHLSNLFFIMNHPTTLKINMLNVLWAHFIYTDLVHTSSLQLLTDEVEILLPCCATKFKQHSECKPIMVPKNNPNYSNFPDCLPYTRTAPAPHPKCKLGSREQANQVTSFLDASIIYGTTIQQVQALRTFRNGHLLTNLNLMNQNILPTINIFCNLLKITTANCDLTNKYYSLNSNHLNFLQSISILRNIWLRQHNRIATNLKIINSHWSDEKLYQESRRIVIAQLQHITYNEFLPNLIGKENWLKFNLRSETNGYSYNYNYNIDSTVINTYATTAGQYFVTMFGKYFLWHKNDGIKILERQLNEYFNDPELLFSKDQTRELLRYVLREPINESMTYVNDNFYNKFFKRKENLAYEFMALILQMGRDHGIPPYTVWREYCGGSKIHSFNDLMDDLIDGTEMIKELSKIYKTVDDIDLFLLGLIEKPLNDAIVGPTFSCIISLQFQKTKIGDRYWYENNFEQLRFTDEQLMEIRKITMAKILCSNVESFDKLQPKVFELENDYDNYPIYCSETIRSDMNISKWLDKSNYKLNLLLTEKKIEKAMEIAIEGVKQRRKRERQNIRENQDLFKPGDPLLSYGKMMRAKNEAIAIARVSDVFLQVTKNILSHIGTESNKELLGEVNDINEMQNLLQQIDVSSFISRIEPFLGPGGSVEKCLPRNLPCDDVTPYRTMSGWCNNLQNPRFANAFGPLLHLLPPAYDDGIDIPRSKSITGHLLPSARVISNAIHFDLPIIYQNYSHMIMQFGQILDHELTHSPIEHGPDNEILNCTRCDSNEILSKHCMPLLIPLNDPFFPIYDENSKRRCLPFTRSLLGQLNLGYRNQINQLTAYLDGSAIYGSTECEMKELRTFVSGRLNSTNLGAFNPEALPQGDQEQDCRSKPDFMCFVAGDERNSHQPGLTSMHNIFLREHNRIARKLEEMNPFWDDERIFQETRRIVGAEFAHITYNDYLPLLLGNRLMHKYDLKTHKIGYYHGYNDKCDASISHPFATSAFRFGHTLVRRFFPRFDAFYKNFTEPIDLVENFNNVEAIYDGKRGSIDSLIIGLLGAPSMAFDRHITTALRNHLFGRRGEPFSGMDLISLNILRARDHGVQPYNAFRELCGIGKAKDFNDLLNEMDESAVITLKNLYKTVDDIDLFPGLLCEKPMEDALLPPTMACIIAEQFHRLKKCDRFYYENDLHATRFSPRQLNEIRKVTLASLLCTNSRILRNIQPNVFLLPDQFLNAPISCAHFEHINLEQWIDRPRCYVGNIIIAPDEIKRISPCQSCTCTDNGSQCDTITIRNCIALFSQYPFDEILKDTACIVQCAHLLREPK</sequence>
<dbReference type="InterPro" id="IPR010255">
    <property type="entry name" value="Haem_peroxidase_sf"/>
</dbReference>
<dbReference type="GO" id="GO:0020037">
    <property type="term" value="F:heme binding"/>
    <property type="evidence" value="ECO:0007669"/>
    <property type="project" value="InterPro"/>
</dbReference>
<dbReference type="Gene3D" id="1.10.640.10">
    <property type="entry name" value="Haem peroxidase domain superfamily, animal type"/>
    <property type="match status" value="2"/>
</dbReference>
<proteinExistence type="predicted"/>
<organism evidence="7 8">
    <name type="scientific">Wuchereria bancrofti</name>
    <dbReference type="NCBI Taxonomy" id="6293"/>
    <lineage>
        <taxon>Eukaryota</taxon>
        <taxon>Metazoa</taxon>
        <taxon>Ecdysozoa</taxon>
        <taxon>Nematoda</taxon>
        <taxon>Chromadorea</taxon>
        <taxon>Rhabditida</taxon>
        <taxon>Spirurina</taxon>
        <taxon>Spiruromorpha</taxon>
        <taxon>Filarioidea</taxon>
        <taxon>Onchocercidae</taxon>
        <taxon>Wuchereria</taxon>
    </lineage>
</organism>
<dbReference type="FunFam" id="1.10.640.10:FF:000003">
    <property type="entry name" value="chorion peroxidase"/>
    <property type="match status" value="1"/>
</dbReference>
<dbReference type="GO" id="GO:0046872">
    <property type="term" value="F:metal ion binding"/>
    <property type="evidence" value="ECO:0007669"/>
    <property type="project" value="UniProtKB-KW"/>
</dbReference>
<evidence type="ECO:0000256" key="5">
    <source>
        <dbReference type="PIRSR" id="PIRSR619791-2"/>
    </source>
</evidence>
<keyword evidence="4 6" id="KW-0732">Signal</keyword>
<feature type="chain" id="PRO_5042288489" evidence="6">
    <location>
        <begin position="21"/>
        <end position="1491"/>
    </location>
</feature>
<reference evidence="8" key="3">
    <citation type="submission" date="2024-02" db="UniProtKB">
        <authorList>
            <consortium name="WormBaseParasite"/>
        </authorList>
    </citation>
    <scope>IDENTIFICATION</scope>
    <source>
        <strain evidence="8">pt0022</strain>
    </source>
</reference>
<name>A0AAF5PXW3_WUCBA</name>
<dbReference type="SUPFAM" id="SSF48113">
    <property type="entry name" value="Heme-dependent peroxidases"/>
    <property type="match status" value="2"/>
</dbReference>
<dbReference type="PANTHER" id="PTHR11475">
    <property type="entry name" value="OXIDASE/PEROXIDASE"/>
    <property type="match status" value="1"/>
</dbReference>
<evidence type="ECO:0000256" key="4">
    <source>
        <dbReference type="ARBA" id="ARBA00022729"/>
    </source>
</evidence>
<feature type="binding site" description="axial binding residue" evidence="5">
    <location>
        <position position="1175"/>
    </location>
    <ligand>
        <name>heme b</name>
        <dbReference type="ChEBI" id="CHEBI:60344"/>
    </ligand>
    <ligandPart>
        <name>Fe</name>
        <dbReference type="ChEBI" id="CHEBI:18248"/>
    </ligandPart>
</feature>
<keyword evidence="5" id="KW-0479">Metal-binding</keyword>
<keyword evidence="5" id="KW-0349">Heme</keyword>
<keyword evidence="3" id="KW-0575">Peroxidase</keyword>
<dbReference type="PANTHER" id="PTHR11475:SF133">
    <property type="entry name" value="PEROXIDASE"/>
    <property type="match status" value="1"/>
</dbReference>
<accession>A0AAF5PXW3</accession>
<evidence type="ECO:0000256" key="1">
    <source>
        <dbReference type="ARBA" id="ARBA00004613"/>
    </source>
</evidence>
<dbReference type="Pfam" id="PF03098">
    <property type="entry name" value="An_peroxidase"/>
    <property type="match status" value="2"/>
</dbReference>
<dbReference type="FunFam" id="1.10.640.10:FF:000006">
    <property type="entry name" value="Double oxidase: two peroxidase domains"/>
    <property type="match status" value="1"/>
</dbReference>
<protein>
    <submittedName>
        <fullName evidence="8">Animal heme peroxidase</fullName>
    </submittedName>
</protein>
<dbReference type="Proteomes" id="UP000093561">
    <property type="component" value="Unassembled WGS sequence"/>
</dbReference>
<dbReference type="PRINTS" id="PR00457">
    <property type="entry name" value="ANPEROXIDASE"/>
</dbReference>
<evidence type="ECO:0000256" key="3">
    <source>
        <dbReference type="ARBA" id="ARBA00022559"/>
    </source>
</evidence>
<dbReference type="GO" id="GO:0006979">
    <property type="term" value="P:response to oxidative stress"/>
    <property type="evidence" value="ECO:0007669"/>
    <property type="project" value="InterPro"/>
</dbReference>
<evidence type="ECO:0000256" key="2">
    <source>
        <dbReference type="ARBA" id="ARBA00022525"/>
    </source>
</evidence>
<reference evidence="7" key="1">
    <citation type="submission" date="2015-03" db="EMBL/GenBank/DDBJ databases">
        <title>Wuchereria bancrofti Genome Sequencing Papua New Guinea Strain.</title>
        <authorList>
            <person name="Small S.T."/>
            <person name="Serre D."/>
            <person name="Zimmerman P.A."/>
        </authorList>
    </citation>
    <scope>NUCLEOTIDE SEQUENCE [LARGE SCALE GENOMIC DNA]</scope>
    <source>
        <strain evidence="7">pt0022</strain>
    </source>
</reference>
<keyword evidence="3" id="KW-0560">Oxidoreductase</keyword>
<comment type="subcellular location">
    <subcellularLocation>
        <location evidence="1">Secreted</location>
    </subcellularLocation>
</comment>
<dbReference type="GO" id="GO:0004601">
    <property type="term" value="F:peroxidase activity"/>
    <property type="evidence" value="ECO:0007669"/>
    <property type="project" value="UniProtKB-KW"/>
</dbReference>
<keyword evidence="2" id="KW-0964">Secreted</keyword>
<dbReference type="GO" id="GO:0005576">
    <property type="term" value="C:extracellular region"/>
    <property type="evidence" value="ECO:0007669"/>
    <property type="project" value="UniProtKB-SubCell"/>
</dbReference>
<evidence type="ECO:0000313" key="7">
    <source>
        <dbReference type="Proteomes" id="UP000093561"/>
    </source>
</evidence>
<dbReference type="InterPro" id="IPR037120">
    <property type="entry name" value="Haem_peroxidase_sf_animal"/>
</dbReference>
<dbReference type="PROSITE" id="PS50292">
    <property type="entry name" value="PEROXIDASE_3"/>
    <property type="match status" value="2"/>
</dbReference>
<dbReference type="WBParaSite" id="mrna-Wban_07562">
    <property type="protein sequence ID" value="mrna-Wban_07562"/>
    <property type="gene ID" value="Wban_07562"/>
</dbReference>
<evidence type="ECO:0000313" key="8">
    <source>
        <dbReference type="WBParaSite" id="mrna-Wban_07562"/>
    </source>
</evidence>
<keyword evidence="5" id="KW-0408">Iron</keyword>
<reference evidence="7" key="2">
    <citation type="journal article" date="2016" name="Mol. Ecol.">
        <title>Population genomics of the filarial nematode parasite Wuchereria bancrofti from mosquitoes.</title>
        <authorList>
            <person name="Small S.T."/>
            <person name="Reimer L.J."/>
            <person name="Tisch D.J."/>
            <person name="King C.L."/>
            <person name="Christensen B.M."/>
            <person name="Siba P.M."/>
            <person name="Kazura J.W."/>
            <person name="Serre D."/>
            <person name="Zimmerman P.A."/>
        </authorList>
    </citation>
    <scope>NUCLEOTIDE SEQUENCE</scope>
    <source>
        <strain evidence="7">pt0022</strain>
    </source>
</reference>
<evidence type="ECO:0000256" key="6">
    <source>
        <dbReference type="SAM" id="SignalP"/>
    </source>
</evidence>
<dbReference type="CDD" id="cd09823">
    <property type="entry name" value="peroxinectin_like"/>
    <property type="match status" value="1"/>
</dbReference>
<feature type="signal peptide" evidence="6">
    <location>
        <begin position="1"/>
        <end position="20"/>
    </location>
</feature>
<dbReference type="InterPro" id="IPR019791">
    <property type="entry name" value="Haem_peroxidase_animal"/>
</dbReference>